<evidence type="ECO:0000256" key="1">
    <source>
        <dbReference type="ARBA" id="ARBA00023015"/>
    </source>
</evidence>
<dbReference type="EMBL" id="JAAZSQ010000006">
    <property type="protein sequence ID" value="NKX54631.1"/>
    <property type="molecule type" value="Genomic_DNA"/>
</dbReference>
<dbReference type="Gene3D" id="1.10.10.10">
    <property type="entry name" value="Winged helix-like DNA-binding domain superfamily/Winged helix DNA-binding domain"/>
    <property type="match status" value="1"/>
</dbReference>
<keyword evidence="1" id="KW-0805">Transcription regulation</keyword>
<dbReference type="SMART" id="SM00450">
    <property type="entry name" value="RHOD"/>
    <property type="match status" value="1"/>
</dbReference>
<gene>
    <name evidence="6" type="ORF">HGG74_08775</name>
</gene>
<dbReference type="Pfam" id="PF01022">
    <property type="entry name" value="HTH_5"/>
    <property type="match status" value="1"/>
</dbReference>
<dbReference type="Proteomes" id="UP000544090">
    <property type="component" value="Unassembled WGS sequence"/>
</dbReference>
<keyword evidence="3" id="KW-0804">Transcription</keyword>
<proteinExistence type="predicted"/>
<evidence type="ECO:0000313" key="6">
    <source>
        <dbReference type="EMBL" id="NKX54631.1"/>
    </source>
</evidence>
<dbReference type="InterPro" id="IPR051011">
    <property type="entry name" value="Metal_resp_trans_reg"/>
</dbReference>
<dbReference type="InterPro" id="IPR036388">
    <property type="entry name" value="WH-like_DNA-bd_sf"/>
</dbReference>
<sequence>MGSREAKNALFDAFAAVAKALGSGRRAEIVDILAQGERSVDELAREIGQTVANTSQHLQQLLRAGLVDTRRDGNRIYYSLSGPAVSRLWAAVRQVAAGHAARLEEVAAAYLGDRSGMTVLTRPELSERLQAGDVVVVDVRPDAEFRSGHIAGALSLPVRELEKRLDELPAGRTVVAYCRGPFCVFADDAVRTLQRYGIPAARLEEGYPEWAAAGLPVEVHRPGAVPG</sequence>
<evidence type="ECO:0000259" key="4">
    <source>
        <dbReference type="PROSITE" id="PS50206"/>
    </source>
</evidence>
<dbReference type="PANTHER" id="PTHR43132:SF8">
    <property type="entry name" value="HTH-TYPE TRANSCRIPTIONAL REGULATOR KMTR"/>
    <property type="match status" value="1"/>
</dbReference>
<feature type="domain" description="Rhodanese" evidence="4">
    <location>
        <begin position="130"/>
        <end position="219"/>
    </location>
</feature>
<evidence type="ECO:0000256" key="2">
    <source>
        <dbReference type="ARBA" id="ARBA00023125"/>
    </source>
</evidence>
<evidence type="ECO:0000313" key="7">
    <source>
        <dbReference type="Proteomes" id="UP000544090"/>
    </source>
</evidence>
<keyword evidence="7" id="KW-1185">Reference proteome</keyword>
<reference evidence="6 7" key="1">
    <citation type="submission" date="2020-04" db="EMBL/GenBank/DDBJ databases">
        <title>Arthrobacter sp. nov.</title>
        <authorList>
            <person name="Liu S."/>
        </authorList>
    </citation>
    <scope>NUCLEOTIDE SEQUENCE [LARGE SCALE GENOMIC DNA]</scope>
    <source>
        <strain evidence="6 7">E918</strain>
    </source>
</reference>
<dbReference type="Gene3D" id="3.40.250.10">
    <property type="entry name" value="Rhodanese-like domain"/>
    <property type="match status" value="1"/>
</dbReference>
<dbReference type="InterPro" id="IPR036390">
    <property type="entry name" value="WH_DNA-bd_sf"/>
</dbReference>
<dbReference type="RefSeq" id="WP_168485968.1">
    <property type="nucleotide sequence ID" value="NZ_JAAZSQ010000006.1"/>
</dbReference>
<dbReference type="PROSITE" id="PS50206">
    <property type="entry name" value="RHODANESE_3"/>
    <property type="match status" value="1"/>
</dbReference>
<dbReference type="GO" id="GO:0003677">
    <property type="term" value="F:DNA binding"/>
    <property type="evidence" value="ECO:0007669"/>
    <property type="project" value="UniProtKB-KW"/>
</dbReference>
<evidence type="ECO:0000256" key="3">
    <source>
        <dbReference type="ARBA" id="ARBA00023163"/>
    </source>
</evidence>
<dbReference type="InterPro" id="IPR011991">
    <property type="entry name" value="ArsR-like_HTH"/>
</dbReference>
<dbReference type="Pfam" id="PF00581">
    <property type="entry name" value="Rhodanese"/>
    <property type="match status" value="1"/>
</dbReference>
<dbReference type="CDD" id="cd00158">
    <property type="entry name" value="RHOD"/>
    <property type="match status" value="1"/>
</dbReference>
<organism evidence="6 7">
    <name type="scientific">Arthrobacter mobilis</name>
    <dbReference type="NCBI Taxonomy" id="2724944"/>
    <lineage>
        <taxon>Bacteria</taxon>
        <taxon>Bacillati</taxon>
        <taxon>Actinomycetota</taxon>
        <taxon>Actinomycetes</taxon>
        <taxon>Micrococcales</taxon>
        <taxon>Micrococcaceae</taxon>
        <taxon>Arthrobacter</taxon>
    </lineage>
</organism>
<feature type="domain" description="HTH arsR-type" evidence="5">
    <location>
        <begin position="6"/>
        <end position="100"/>
    </location>
</feature>
<evidence type="ECO:0000259" key="5">
    <source>
        <dbReference type="PROSITE" id="PS50987"/>
    </source>
</evidence>
<accession>A0A7X6HCT4</accession>
<dbReference type="AlphaFoldDB" id="A0A7X6HCT4"/>
<name>A0A7X6HCT4_9MICC</name>
<dbReference type="SUPFAM" id="SSF46785">
    <property type="entry name" value="Winged helix' DNA-binding domain"/>
    <property type="match status" value="1"/>
</dbReference>
<protein>
    <submittedName>
        <fullName evidence="6">Metalloregulator ArsR/SmtB family transcription factor</fullName>
    </submittedName>
</protein>
<dbReference type="NCBIfam" id="NF033788">
    <property type="entry name" value="HTH_metalloreg"/>
    <property type="match status" value="1"/>
</dbReference>
<dbReference type="PRINTS" id="PR00778">
    <property type="entry name" value="HTHARSR"/>
</dbReference>
<dbReference type="InterPro" id="IPR036873">
    <property type="entry name" value="Rhodanese-like_dom_sf"/>
</dbReference>
<comment type="caution">
    <text evidence="6">The sequence shown here is derived from an EMBL/GenBank/DDBJ whole genome shotgun (WGS) entry which is preliminary data.</text>
</comment>
<dbReference type="SUPFAM" id="SSF52821">
    <property type="entry name" value="Rhodanese/Cell cycle control phosphatase"/>
    <property type="match status" value="1"/>
</dbReference>
<keyword evidence="2" id="KW-0238">DNA-binding</keyword>
<dbReference type="InterPro" id="IPR001845">
    <property type="entry name" value="HTH_ArsR_DNA-bd_dom"/>
</dbReference>
<dbReference type="CDD" id="cd00090">
    <property type="entry name" value="HTH_ARSR"/>
    <property type="match status" value="1"/>
</dbReference>
<dbReference type="GO" id="GO:0003700">
    <property type="term" value="F:DNA-binding transcription factor activity"/>
    <property type="evidence" value="ECO:0007669"/>
    <property type="project" value="InterPro"/>
</dbReference>
<dbReference type="PROSITE" id="PS50987">
    <property type="entry name" value="HTH_ARSR_2"/>
    <property type="match status" value="1"/>
</dbReference>
<dbReference type="SMART" id="SM00418">
    <property type="entry name" value="HTH_ARSR"/>
    <property type="match status" value="1"/>
</dbReference>
<dbReference type="PANTHER" id="PTHR43132">
    <property type="entry name" value="ARSENICAL RESISTANCE OPERON REPRESSOR ARSR-RELATED"/>
    <property type="match status" value="1"/>
</dbReference>
<dbReference type="InterPro" id="IPR001763">
    <property type="entry name" value="Rhodanese-like_dom"/>
</dbReference>